<evidence type="ECO:0000256" key="3">
    <source>
        <dbReference type="ARBA" id="ARBA00023125"/>
    </source>
</evidence>
<protein>
    <submittedName>
        <fullName evidence="6">HTH-type transcriptional regulator YofA</fullName>
    </submittedName>
</protein>
<evidence type="ECO:0000259" key="5">
    <source>
        <dbReference type="PROSITE" id="PS50931"/>
    </source>
</evidence>
<evidence type="ECO:0000313" key="6">
    <source>
        <dbReference type="EMBL" id="VVH80316.1"/>
    </source>
</evidence>
<dbReference type="PANTHER" id="PTHR30579">
    <property type="entry name" value="TRANSCRIPTIONAL REGULATOR"/>
    <property type="match status" value="1"/>
</dbReference>
<feature type="domain" description="HTH lysR-type" evidence="5">
    <location>
        <begin position="379"/>
        <end position="436"/>
    </location>
</feature>
<dbReference type="InterPro" id="IPR032687">
    <property type="entry name" value="AraC-type_N"/>
</dbReference>
<evidence type="ECO:0000256" key="1">
    <source>
        <dbReference type="ARBA" id="ARBA00009437"/>
    </source>
</evidence>
<dbReference type="Gene3D" id="1.10.10.10">
    <property type="entry name" value="Winged helix-like DNA-binding domain superfamily/Winged helix DNA-binding domain"/>
    <property type="match status" value="1"/>
</dbReference>
<dbReference type="FunFam" id="1.10.10.10:FF:000001">
    <property type="entry name" value="LysR family transcriptional regulator"/>
    <property type="match status" value="1"/>
</dbReference>
<organism evidence="6">
    <name type="scientific">Pseudomonas aeruginosa</name>
    <dbReference type="NCBI Taxonomy" id="287"/>
    <lineage>
        <taxon>Bacteria</taxon>
        <taxon>Pseudomonadati</taxon>
        <taxon>Pseudomonadota</taxon>
        <taxon>Gammaproteobacteria</taxon>
        <taxon>Pseudomonadales</taxon>
        <taxon>Pseudomonadaceae</taxon>
        <taxon>Pseudomonas</taxon>
    </lineage>
</organism>
<dbReference type="PROSITE" id="PS50931">
    <property type="entry name" value="HTH_LYSR"/>
    <property type="match status" value="1"/>
</dbReference>
<dbReference type="InterPro" id="IPR036390">
    <property type="entry name" value="WH_DNA-bd_sf"/>
</dbReference>
<dbReference type="InterPro" id="IPR050176">
    <property type="entry name" value="LTTR"/>
</dbReference>
<dbReference type="AlphaFoldDB" id="A0A5E5QW00"/>
<dbReference type="PANTHER" id="PTHR30579:SF7">
    <property type="entry name" value="HTH-TYPE TRANSCRIPTIONAL REGULATOR LRHA-RELATED"/>
    <property type="match status" value="1"/>
</dbReference>
<evidence type="ECO:0000256" key="2">
    <source>
        <dbReference type="ARBA" id="ARBA00023015"/>
    </source>
</evidence>
<dbReference type="Pfam" id="PF03466">
    <property type="entry name" value="LysR_substrate"/>
    <property type="match status" value="1"/>
</dbReference>
<gene>
    <name evidence="6" type="primary">yofA_2</name>
    <name evidence="6" type="ORF">TUEID40_01471</name>
</gene>
<dbReference type="Pfam" id="PF12625">
    <property type="entry name" value="Arabinose_bd"/>
    <property type="match status" value="1"/>
</dbReference>
<keyword evidence="3" id="KW-0238">DNA-binding</keyword>
<dbReference type="Pfam" id="PF00126">
    <property type="entry name" value="HTH_1"/>
    <property type="match status" value="1"/>
</dbReference>
<proteinExistence type="inferred from homology"/>
<dbReference type="InterPro" id="IPR005119">
    <property type="entry name" value="LysR_subst-bd"/>
</dbReference>
<dbReference type="GO" id="GO:0003700">
    <property type="term" value="F:DNA-binding transcription factor activity"/>
    <property type="evidence" value="ECO:0007669"/>
    <property type="project" value="InterPro"/>
</dbReference>
<keyword evidence="4" id="KW-0804">Transcription</keyword>
<sequence length="667" mass="73293">MERTALPDPQLRFPIHFLEMLESLVRTAGGDVGGVRAACGLGHEGGEEALSLAQFERLMRHCLLHLKPHEPASLQLLRHLPVTAHGMIGVAAMTSRTLGEALDVALHYFPLVLPTHELYRVAQGKRGHVHIQRLHRFGSPYDEILSEMIPGGFHQMLAFANQATREAGSLQGSELHFSHAAGDRPERYSAYYRGVVRFGCADDRFVVPRTLLERSLFTHNRTTQAMARRPWSVSSRASPGNSRCRDRYGVSSAFRCCANGCRTPRRSPNNWQYRRARCCAACGRKVRPSAPCWKPCAASAPSGCCKAATCRWCASPGNWATATCRVSRGHSSALAERRRVRCVDAERLPLTARPAKSGDDIRKCDTTMSDSEKSNSRLFDLDLLRAIVTVADCGSFTTAAARLHSTQSTVSQKVRRLEEMAGHRLLERGNRDVLPTDAGDTLLGYARRLLALNDELAEALSGATVALTVRIGVPDDFAAGRTTERLAAFNRRYPQVKLEVTSGMSRDLSASYDRGELDLVLLKQRRASREALACWPEKTCWVDSARNPCIDLDPLPIVTFPPRGVYRDEMIAALEAVGRRWHISFTSSSLSGLQSAIADGMGIGLLPLRAVSAGHAVLPKNVGLPAVDVFEVALLHRPAADPMVKALARVLSRVLAEDTRSRPAFEK</sequence>
<dbReference type="PRINTS" id="PR00039">
    <property type="entry name" value="HTHLYSR"/>
</dbReference>
<comment type="similarity">
    <text evidence="1">Belongs to the LysR transcriptional regulatory family.</text>
</comment>
<evidence type="ECO:0000256" key="4">
    <source>
        <dbReference type="ARBA" id="ARBA00023163"/>
    </source>
</evidence>
<dbReference type="GO" id="GO:0003677">
    <property type="term" value="F:DNA binding"/>
    <property type="evidence" value="ECO:0007669"/>
    <property type="project" value="UniProtKB-KW"/>
</dbReference>
<dbReference type="Gene3D" id="3.40.190.10">
    <property type="entry name" value="Periplasmic binding protein-like II"/>
    <property type="match status" value="2"/>
</dbReference>
<dbReference type="SUPFAM" id="SSF46785">
    <property type="entry name" value="Winged helix' DNA-binding domain"/>
    <property type="match status" value="1"/>
</dbReference>
<name>A0A5E5QW00_PSEAI</name>
<dbReference type="EMBL" id="LR700248">
    <property type="protein sequence ID" value="VVH80316.1"/>
    <property type="molecule type" value="Genomic_DNA"/>
</dbReference>
<accession>A0A5E5QW00</accession>
<reference evidence="6" key="1">
    <citation type="submission" date="2019-09" db="EMBL/GenBank/DDBJ databases">
        <authorList>
            <person name="Gross C."/>
            <person name="Bohn E."/>
        </authorList>
    </citation>
    <scope>NUCLEOTIDE SEQUENCE</scope>
    <source>
        <strain evidence="6">ID40</strain>
    </source>
</reference>
<dbReference type="InterPro" id="IPR036388">
    <property type="entry name" value="WH-like_DNA-bd_sf"/>
</dbReference>
<dbReference type="SUPFAM" id="SSF53850">
    <property type="entry name" value="Periplasmic binding protein-like II"/>
    <property type="match status" value="1"/>
</dbReference>
<keyword evidence="2" id="KW-0805">Transcription regulation</keyword>
<dbReference type="InterPro" id="IPR000847">
    <property type="entry name" value="LysR_HTH_N"/>
</dbReference>